<dbReference type="CDD" id="cd04241">
    <property type="entry name" value="AAK_FomA-like"/>
    <property type="match status" value="1"/>
</dbReference>
<evidence type="ECO:0000256" key="1">
    <source>
        <dbReference type="ARBA" id="ARBA00010540"/>
    </source>
</evidence>
<feature type="binding site" evidence="10">
    <location>
        <position position="234"/>
    </location>
    <ligand>
        <name>ATP</name>
        <dbReference type="ChEBI" id="CHEBI:30616"/>
    </ligand>
</feature>
<dbReference type="GO" id="GO:0005524">
    <property type="term" value="F:ATP binding"/>
    <property type="evidence" value="ECO:0007669"/>
    <property type="project" value="UniProtKB-KW"/>
</dbReference>
<evidence type="ECO:0000256" key="8">
    <source>
        <dbReference type="ARBA" id="ARBA00023229"/>
    </source>
</evidence>
<evidence type="ECO:0000313" key="14">
    <source>
        <dbReference type="Proteomes" id="UP000230790"/>
    </source>
</evidence>
<dbReference type="PANTHER" id="PTHR43654">
    <property type="entry name" value="GLUTAMATE 5-KINASE"/>
    <property type="match status" value="1"/>
</dbReference>
<comment type="catalytic activity">
    <reaction evidence="9">
        <text>isopentenyl phosphate + ATP = isopentenyl diphosphate + ADP</text>
        <dbReference type="Rhea" id="RHEA:33963"/>
        <dbReference type="ChEBI" id="CHEBI:30616"/>
        <dbReference type="ChEBI" id="CHEBI:65078"/>
        <dbReference type="ChEBI" id="CHEBI:128769"/>
        <dbReference type="ChEBI" id="CHEBI:456216"/>
        <dbReference type="EC" id="2.7.4.26"/>
    </reaction>
</comment>
<dbReference type="Pfam" id="PF00696">
    <property type="entry name" value="AA_kinase"/>
    <property type="match status" value="1"/>
</dbReference>
<protein>
    <recommendedName>
        <fullName evidence="3">Isopentenyl phosphate kinase</fullName>
        <ecNumber evidence="2">2.7.4.26</ecNumber>
    </recommendedName>
</protein>
<keyword evidence="7 10" id="KW-0067">ATP-binding</keyword>
<comment type="caution">
    <text evidence="13">The sequence shown here is derived from an EMBL/GenBank/DDBJ whole genome shotgun (WGS) entry which is preliminary data.</text>
</comment>
<dbReference type="EMBL" id="PGTN01000048">
    <property type="protein sequence ID" value="PJF47453.1"/>
    <property type="molecule type" value="Genomic_DNA"/>
</dbReference>
<comment type="similarity">
    <text evidence="1">Belongs to the isopentenyl phosphate kinase family.</text>
</comment>
<accession>A0A2M8QCB3</accession>
<dbReference type="Gene3D" id="3.40.1160.10">
    <property type="entry name" value="Acetylglutamate kinase-like"/>
    <property type="match status" value="1"/>
</dbReference>
<dbReference type="SUPFAM" id="SSF53633">
    <property type="entry name" value="Carbamate kinase-like"/>
    <property type="match status" value="1"/>
</dbReference>
<dbReference type="GO" id="GO:0004349">
    <property type="term" value="F:glutamate 5-kinase activity"/>
    <property type="evidence" value="ECO:0007669"/>
    <property type="project" value="TreeGrafter"/>
</dbReference>
<keyword evidence="6 13" id="KW-0418">Kinase</keyword>
<name>A0A2M8QCB3_9CHLR</name>
<organism evidence="13 14">
    <name type="scientific">Candidatus Thermofonsia Clade 3 bacterium</name>
    <dbReference type="NCBI Taxonomy" id="2364212"/>
    <lineage>
        <taxon>Bacteria</taxon>
        <taxon>Bacillati</taxon>
        <taxon>Chloroflexota</taxon>
        <taxon>Candidatus Thermofontia</taxon>
        <taxon>Candidatus Thermofonsia Clade 3</taxon>
    </lineage>
</organism>
<sequence>MIFLKLGGSLITDKTQANTPRLDVIRRLAKEIGDWRLEMMHRQSPISALSLLLGHGSGSFGHAAAKRYGTRAGVRDAEGWRGFAEVSVAAARLNRIVADALHEAGVPVISFCPSASARCVDGRLVYLDVAPIRAALDHGIVPLVMGDVAFDDRRGGTIVSTEEVFAYLAHVLSVTQVLLAGETAGVYRGFEPQSRGDMNRFDIIPRITPLNWDEIRGGVGGSHGADVTGGMASKVHDMLALVTAHPTVTVRIFSGLIEGNVARALRGEPIGTEIIATDDARLVGPGAPVNV</sequence>
<evidence type="ECO:0000256" key="4">
    <source>
        <dbReference type="ARBA" id="ARBA00022679"/>
    </source>
</evidence>
<feature type="site" description="Transition state stabilizer" evidence="11">
    <location>
        <position position="14"/>
    </location>
</feature>
<feature type="binding site" evidence="10">
    <location>
        <position position="230"/>
    </location>
    <ligand>
        <name>ATP</name>
        <dbReference type="ChEBI" id="CHEBI:30616"/>
    </ligand>
</feature>
<evidence type="ECO:0000256" key="10">
    <source>
        <dbReference type="PIRSR" id="PIRSR016496-1"/>
    </source>
</evidence>
<keyword evidence="8" id="KW-0414">Isoprene biosynthesis</keyword>
<feature type="binding site" evidence="10">
    <location>
        <position position="62"/>
    </location>
    <ligand>
        <name>substrate</name>
    </ligand>
</feature>
<evidence type="ECO:0000256" key="3">
    <source>
        <dbReference type="ARBA" id="ARBA00017267"/>
    </source>
</evidence>
<feature type="domain" description="Aspartate/glutamate/uridylate kinase" evidence="12">
    <location>
        <begin position="2"/>
        <end position="250"/>
    </location>
</feature>
<dbReference type="GO" id="GO:0005829">
    <property type="term" value="C:cytosol"/>
    <property type="evidence" value="ECO:0007669"/>
    <property type="project" value="TreeGrafter"/>
</dbReference>
<reference evidence="13 14" key="1">
    <citation type="submission" date="2017-11" db="EMBL/GenBank/DDBJ databases">
        <title>Evolution of Phototrophy in the Chloroflexi Phylum Driven by Horizontal Gene Transfer.</title>
        <authorList>
            <person name="Ward L.M."/>
            <person name="Hemp J."/>
            <person name="Shih P.M."/>
            <person name="Mcglynn S.E."/>
            <person name="Fischer W."/>
        </authorList>
    </citation>
    <scope>NUCLEOTIDE SEQUENCE [LARGE SCALE GENOMIC DNA]</scope>
    <source>
        <strain evidence="13">JP3_7</strain>
    </source>
</reference>
<dbReference type="PANTHER" id="PTHR43654:SF1">
    <property type="entry name" value="ISOPENTENYL PHOSPHATE KINASE"/>
    <property type="match status" value="1"/>
</dbReference>
<dbReference type="InterPro" id="IPR024192">
    <property type="entry name" value="Fosfomycin_R_FomA-type"/>
</dbReference>
<dbReference type="NCBIfam" id="NF040647">
    <property type="entry name" value="IPPK_Arch"/>
    <property type="match status" value="1"/>
</dbReference>
<feature type="binding site" evidence="10">
    <location>
        <position position="57"/>
    </location>
    <ligand>
        <name>substrate</name>
    </ligand>
</feature>
<dbReference type="PIRSF" id="PIRSF016496">
    <property type="entry name" value="Kin_FomA"/>
    <property type="match status" value="1"/>
</dbReference>
<dbReference type="InterPro" id="IPR001048">
    <property type="entry name" value="Asp/Glu/Uridylate_kinase"/>
</dbReference>
<evidence type="ECO:0000256" key="7">
    <source>
        <dbReference type="ARBA" id="ARBA00022840"/>
    </source>
</evidence>
<feature type="binding site" evidence="10">
    <location>
        <position position="161"/>
    </location>
    <ligand>
        <name>substrate</name>
    </ligand>
</feature>
<evidence type="ECO:0000256" key="9">
    <source>
        <dbReference type="ARBA" id="ARBA00049063"/>
    </source>
</evidence>
<dbReference type="EC" id="2.7.4.26" evidence="2"/>
<dbReference type="GO" id="GO:0008299">
    <property type="term" value="P:isoprenoid biosynthetic process"/>
    <property type="evidence" value="ECO:0007669"/>
    <property type="project" value="UniProtKB-KW"/>
</dbReference>
<evidence type="ECO:0000256" key="11">
    <source>
        <dbReference type="PIRSR" id="PIRSR016496-2"/>
    </source>
</evidence>
<dbReference type="Proteomes" id="UP000230790">
    <property type="component" value="Unassembled WGS sequence"/>
</dbReference>
<keyword evidence="4" id="KW-0808">Transferase</keyword>
<proteinExistence type="inferred from homology"/>
<dbReference type="GO" id="GO:0102043">
    <property type="term" value="F:isopentenyl phosphate kinase activity"/>
    <property type="evidence" value="ECO:0007669"/>
    <property type="project" value="UniProtKB-EC"/>
</dbReference>
<keyword evidence="5 10" id="KW-0547">Nucleotide-binding</keyword>
<feature type="binding site" evidence="10">
    <location>
        <begin position="5"/>
        <end position="9"/>
    </location>
    <ligand>
        <name>ATP</name>
        <dbReference type="ChEBI" id="CHEBI:30616"/>
    </ligand>
</feature>
<evidence type="ECO:0000256" key="5">
    <source>
        <dbReference type="ARBA" id="ARBA00022741"/>
    </source>
</evidence>
<evidence type="ECO:0000256" key="6">
    <source>
        <dbReference type="ARBA" id="ARBA00022777"/>
    </source>
</evidence>
<dbReference type="InterPro" id="IPR036393">
    <property type="entry name" value="AceGlu_kinase-like_sf"/>
</dbReference>
<dbReference type="AlphaFoldDB" id="A0A2M8QCB3"/>
<evidence type="ECO:0000256" key="2">
    <source>
        <dbReference type="ARBA" id="ARBA00012908"/>
    </source>
</evidence>
<evidence type="ECO:0000313" key="13">
    <source>
        <dbReference type="EMBL" id="PJF47453.1"/>
    </source>
</evidence>
<gene>
    <name evidence="13" type="ORF">CUN48_08585</name>
</gene>
<feature type="binding site" evidence="10">
    <location>
        <position position="58"/>
    </location>
    <ligand>
        <name>ATP</name>
        <dbReference type="ChEBI" id="CHEBI:30616"/>
    </ligand>
</feature>
<evidence type="ECO:0000259" key="12">
    <source>
        <dbReference type="Pfam" id="PF00696"/>
    </source>
</evidence>